<dbReference type="EMBL" id="SIJK02000068">
    <property type="protein sequence ID" value="MBP1468422.1"/>
    <property type="molecule type" value="Genomic_DNA"/>
</dbReference>
<dbReference type="Proteomes" id="UP001193081">
    <property type="component" value="Unassembled WGS sequence"/>
</dbReference>
<keyword evidence="2" id="KW-1185">Reference proteome</keyword>
<evidence type="ECO:0000313" key="1">
    <source>
        <dbReference type="EMBL" id="MBP1468422.1"/>
    </source>
</evidence>
<sequence length="494" mass="54109">MKASTALDADLRAVLHTQHHLIQTLTADLDGLDHALADGVDQTHAIADLARRLQGITDDVAWLEADDLTGFDPDAILRLAAERASKVDQARVRLGTHPWPAYVRHCQASLLTHAVDPLSPYEALLTLSDMQRLRDEAYEAQVRWDNWDYILVGVSGMLAALTDVLLVGTPQTSPLTVWLKRYHGATADDWFGRWTRACEVACKVPYDAQAALDGTRVPGMTARSHRLQSLGHDPVLGFVFGVLDILRGTVTGFSYEHMRGQHQFVILPSAGVGQEVNLIAALLRHLAHLVTDVTTPMGLPPPLLGLFQGINAGHFGSKGRTVGQIARWMYLNGYDLRHFLVGGLSPAVIEIVLRAGVMLRCYAEHGEMTLDLAQHPKYRTMLLAAHGIAALANGGKVVLMQGNPLAINLAQWYALIGYMLPSVRFWLFDAQRLRLEHLAQITTPDWEQLVHQSAALLTRVAAQEAYVVTLGEATVGGGDRGDTHLDPWPGEALP</sequence>
<proteinExistence type="predicted"/>
<dbReference type="RefSeq" id="WP_205712729.1">
    <property type="nucleotide sequence ID" value="NZ_SIJK02000068.1"/>
</dbReference>
<gene>
    <name evidence="1" type="ORF">EYB53_022105</name>
</gene>
<organism evidence="1 2">
    <name type="scientific">Candidatus Chloroploca mongolica</name>
    <dbReference type="NCBI Taxonomy" id="2528176"/>
    <lineage>
        <taxon>Bacteria</taxon>
        <taxon>Bacillati</taxon>
        <taxon>Chloroflexota</taxon>
        <taxon>Chloroflexia</taxon>
        <taxon>Chloroflexales</taxon>
        <taxon>Chloroflexineae</taxon>
        <taxon>Oscillochloridaceae</taxon>
        <taxon>Candidatus Chloroploca</taxon>
    </lineage>
</organism>
<comment type="caution">
    <text evidence="1">The sequence shown here is derived from an EMBL/GenBank/DDBJ whole genome shotgun (WGS) entry which is preliminary data.</text>
</comment>
<name>A0ABS4DG61_9CHLR</name>
<reference evidence="1 2" key="1">
    <citation type="submission" date="2021-03" db="EMBL/GenBank/DDBJ databases">
        <authorList>
            <person name="Grouzdev D.S."/>
        </authorList>
    </citation>
    <scope>NUCLEOTIDE SEQUENCE [LARGE SCALE GENOMIC DNA]</scope>
    <source>
        <strain evidence="1 2">M50-1</strain>
    </source>
</reference>
<protein>
    <submittedName>
        <fullName evidence="1">Uncharacterized protein</fullName>
    </submittedName>
</protein>
<evidence type="ECO:0000313" key="2">
    <source>
        <dbReference type="Proteomes" id="UP001193081"/>
    </source>
</evidence>
<accession>A0ABS4DG61</accession>